<feature type="region of interest" description="Disordered" evidence="3">
    <location>
        <begin position="793"/>
        <end position="849"/>
    </location>
</feature>
<dbReference type="EMBL" id="FN653015">
    <property type="protein sequence ID" value="CBY20251.1"/>
    <property type="molecule type" value="Genomic_DNA"/>
</dbReference>
<sequence length="849" mass="96730">MEVENVRKKLRSLKKRFEKFDGLDDRRARKRLEDISKKAVDDAMNRFIKCRQLSKQVKKALTLYKEGDETAVRREAEKRYRKIERSFESIIDFPPGDVENAVCKFSFPGLAEFSSSEEDEIMSSFVESIEDRRKIIKKINKSDHNLPSESEDDTVSESMSTTLSTKAETLETISYAGSNLSRISQVSRRKKKILTKENQCEKNSLIQKMLSDIKIEMPEKIYLNRKPTLEPTEEDTEENENNKNPESEGESTDQDVIPDAWREGAPIRPNITSVKQYCDYIDCETVPYGVLENVNLENIVADGLPRIEIEKQRSQQEALDGWAPASSKIYHPIIANLIIAKGNQGVDRGSMCKPIDAIVDTRTGEGTYYYIYERHNKRVQCFAVPQSWENGETEMLESRGIFNGTVTNVVSTTASIARWGVNMCQYTVPRVTRGYRSVHQNENSSITPTTLVFILTHNEEEPDNSHIKQFEAKEMKKIRDWKLPKEISNKKKILRFCKWGGVTMCLGDPYRPEPRLCTIAMLETVKKDCPKAGLPSNWPLWYLIRWKVVDDVMYGKPKLIPMSWLNEKIEGKNTRDVNSDDVQISYLTSWGDQLYISDVGRHQVYLTDLEGNLRYQIGSKNYKFSNKEGEFHRPGSITVDAKGNFLVADELNHRISIFTRNGEYLGLVDHNFISMPCGLELLDDGRLIFFSKNTCKIYVTKLGPDFEDLEYRREESEGSKRFFGKKPDNYVRKNYNYNSRGTSRGRGNGGFSQRGRGKSEQGFVRGGQTSCTFGKSGYSAGASAEPSELSEFSVASSTRYHGKREPDSGSRDGFTPFSETESIASRASVSSSRLNTGFRGRGRSSISKI</sequence>
<keyword evidence="1" id="KW-0677">Repeat</keyword>
<reference evidence="4" key="1">
    <citation type="journal article" date="2010" name="Science">
        <title>Plasticity of animal genome architecture unmasked by rapid evolution of a pelagic tunicate.</title>
        <authorList>
            <person name="Denoeud F."/>
            <person name="Henriet S."/>
            <person name="Mungpakdee S."/>
            <person name="Aury J.M."/>
            <person name="Da Silva C."/>
            <person name="Brinkmann H."/>
            <person name="Mikhaleva J."/>
            <person name="Olsen L.C."/>
            <person name="Jubin C."/>
            <person name="Canestro C."/>
            <person name="Bouquet J.M."/>
            <person name="Danks G."/>
            <person name="Poulain J."/>
            <person name="Campsteijn C."/>
            <person name="Adamski M."/>
            <person name="Cross I."/>
            <person name="Yadetie F."/>
            <person name="Muffato M."/>
            <person name="Louis A."/>
            <person name="Butcher S."/>
            <person name="Tsagkogeorga G."/>
            <person name="Konrad A."/>
            <person name="Singh S."/>
            <person name="Jensen M.F."/>
            <person name="Cong E.H."/>
            <person name="Eikeseth-Otteraa H."/>
            <person name="Noel B."/>
            <person name="Anthouard V."/>
            <person name="Porcel B.M."/>
            <person name="Kachouri-Lafond R."/>
            <person name="Nishino A."/>
            <person name="Ugolini M."/>
            <person name="Chourrout P."/>
            <person name="Nishida H."/>
            <person name="Aasland R."/>
            <person name="Huzurbazar S."/>
            <person name="Westhof E."/>
            <person name="Delsuc F."/>
            <person name="Lehrach H."/>
            <person name="Reinhardt R."/>
            <person name="Weissenbach J."/>
            <person name="Roy S.W."/>
            <person name="Artiguenave F."/>
            <person name="Postlethwait J.H."/>
            <person name="Manak J.R."/>
            <person name="Thompson E.M."/>
            <person name="Jaillon O."/>
            <person name="Du Pasquier L."/>
            <person name="Boudinot P."/>
            <person name="Liberles D.A."/>
            <person name="Volff J.N."/>
            <person name="Philippe H."/>
            <person name="Lenhard B."/>
            <person name="Roest Crollius H."/>
            <person name="Wincker P."/>
            <person name="Chourrout D."/>
        </authorList>
    </citation>
    <scope>NUCLEOTIDE SEQUENCE [LARGE SCALE GENOMIC DNA]</scope>
</reference>
<gene>
    <name evidence="4" type="ORF">GSOID_T00000238001</name>
</gene>
<protein>
    <submittedName>
        <fullName evidence="4">Uncharacterized protein</fullName>
    </submittedName>
</protein>
<name>E4WR65_OIKDI</name>
<proteinExistence type="predicted"/>
<feature type="compositionally biased region" description="Low complexity" evidence="3">
    <location>
        <begin position="822"/>
        <end position="833"/>
    </location>
</feature>
<evidence type="ECO:0000313" key="4">
    <source>
        <dbReference type="EMBL" id="CBY20251.1"/>
    </source>
</evidence>
<feature type="repeat" description="NHL" evidence="2">
    <location>
        <begin position="629"/>
        <end position="661"/>
    </location>
</feature>
<evidence type="ECO:0000313" key="5">
    <source>
        <dbReference type="Proteomes" id="UP000001307"/>
    </source>
</evidence>
<evidence type="ECO:0000256" key="3">
    <source>
        <dbReference type="SAM" id="MobiDB-lite"/>
    </source>
</evidence>
<dbReference type="PANTHER" id="PTHR24104:SF25">
    <property type="entry name" value="PROTEIN LIN-41"/>
    <property type="match status" value="1"/>
</dbReference>
<dbReference type="InterPro" id="IPR050952">
    <property type="entry name" value="TRIM-NHL_E3_ligases"/>
</dbReference>
<feature type="region of interest" description="Disordered" evidence="3">
    <location>
        <begin position="143"/>
        <end position="163"/>
    </location>
</feature>
<dbReference type="Pfam" id="PF01436">
    <property type="entry name" value="NHL"/>
    <property type="match status" value="1"/>
</dbReference>
<keyword evidence="5" id="KW-1185">Reference proteome</keyword>
<dbReference type="AlphaFoldDB" id="E4WR65"/>
<feature type="region of interest" description="Disordered" evidence="3">
    <location>
        <begin position="733"/>
        <end position="768"/>
    </location>
</feature>
<dbReference type="GO" id="GO:0000209">
    <property type="term" value="P:protein polyubiquitination"/>
    <property type="evidence" value="ECO:0007669"/>
    <property type="project" value="TreeGrafter"/>
</dbReference>
<dbReference type="SUPFAM" id="SSF101898">
    <property type="entry name" value="NHL repeat"/>
    <property type="match status" value="1"/>
</dbReference>
<dbReference type="Gene3D" id="2.120.10.30">
    <property type="entry name" value="TolB, C-terminal domain"/>
    <property type="match status" value="1"/>
</dbReference>
<organism evidence="4">
    <name type="scientific">Oikopleura dioica</name>
    <name type="common">Tunicate</name>
    <dbReference type="NCBI Taxonomy" id="34765"/>
    <lineage>
        <taxon>Eukaryota</taxon>
        <taxon>Metazoa</taxon>
        <taxon>Chordata</taxon>
        <taxon>Tunicata</taxon>
        <taxon>Appendicularia</taxon>
        <taxon>Copelata</taxon>
        <taxon>Oikopleuridae</taxon>
        <taxon>Oikopleura</taxon>
    </lineage>
</organism>
<dbReference type="InterPro" id="IPR011042">
    <property type="entry name" value="6-blade_b-propeller_TolB-like"/>
</dbReference>
<dbReference type="Proteomes" id="UP000001307">
    <property type="component" value="Unassembled WGS sequence"/>
</dbReference>
<accession>E4WR65</accession>
<dbReference type="InParanoid" id="E4WR65"/>
<dbReference type="PANTHER" id="PTHR24104">
    <property type="entry name" value="E3 UBIQUITIN-PROTEIN LIGASE NHLRC1-RELATED"/>
    <property type="match status" value="1"/>
</dbReference>
<evidence type="ECO:0000256" key="2">
    <source>
        <dbReference type="PROSITE-ProRule" id="PRU00504"/>
    </source>
</evidence>
<dbReference type="GO" id="GO:0008270">
    <property type="term" value="F:zinc ion binding"/>
    <property type="evidence" value="ECO:0007669"/>
    <property type="project" value="UniProtKB-KW"/>
</dbReference>
<evidence type="ECO:0000256" key="1">
    <source>
        <dbReference type="ARBA" id="ARBA00022737"/>
    </source>
</evidence>
<dbReference type="OrthoDB" id="342730at2759"/>
<dbReference type="PROSITE" id="PS51125">
    <property type="entry name" value="NHL"/>
    <property type="match status" value="1"/>
</dbReference>
<dbReference type="GO" id="GO:0043161">
    <property type="term" value="P:proteasome-mediated ubiquitin-dependent protein catabolic process"/>
    <property type="evidence" value="ECO:0007669"/>
    <property type="project" value="TreeGrafter"/>
</dbReference>
<dbReference type="GO" id="GO:0061630">
    <property type="term" value="F:ubiquitin protein ligase activity"/>
    <property type="evidence" value="ECO:0007669"/>
    <property type="project" value="TreeGrafter"/>
</dbReference>
<dbReference type="InterPro" id="IPR001258">
    <property type="entry name" value="NHL_repeat"/>
</dbReference>
<feature type="region of interest" description="Disordered" evidence="3">
    <location>
        <begin position="224"/>
        <end position="254"/>
    </location>
</feature>